<dbReference type="SUPFAM" id="SSF48452">
    <property type="entry name" value="TPR-like"/>
    <property type="match status" value="1"/>
</dbReference>
<dbReference type="RefSeq" id="WP_111749670.1">
    <property type="nucleotide sequence ID" value="NZ_PTPX01000009.1"/>
</dbReference>
<evidence type="ECO:0000313" key="1">
    <source>
        <dbReference type="EMBL" id="RAL19058.1"/>
    </source>
</evidence>
<dbReference type="InterPro" id="IPR011990">
    <property type="entry name" value="TPR-like_helical_dom_sf"/>
</dbReference>
<keyword evidence="2" id="KW-1185">Reference proteome</keyword>
<evidence type="ECO:0000313" key="2">
    <source>
        <dbReference type="Proteomes" id="UP000248689"/>
    </source>
</evidence>
<accession>A0A328BXH6</accession>
<dbReference type="Proteomes" id="UP000248689">
    <property type="component" value="Unassembled WGS sequence"/>
</dbReference>
<reference evidence="2" key="1">
    <citation type="submission" date="2018-02" db="EMBL/GenBank/DDBJ databases">
        <title>Glaesserella australis sp. nov., isolated from the lungs of pigs.</title>
        <authorList>
            <person name="Turni C."/>
            <person name="Christensen H."/>
        </authorList>
    </citation>
    <scope>NUCLEOTIDE SEQUENCE [LARGE SCALE GENOMIC DNA]</scope>
    <source>
        <strain evidence="2">HS4635</strain>
    </source>
</reference>
<proteinExistence type="predicted"/>
<comment type="caution">
    <text evidence="1">The sequence shown here is derived from an EMBL/GenBank/DDBJ whole genome shotgun (WGS) entry which is preliminary data.</text>
</comment>
<dbReference type="OrthoDB" id="199979at2"/>
<dbReference type="AlphaFoldDB" id="A0A328BXH6"/>
<name>A0A328BXH6_9PAST</name>
<dbReference type="EMBL" id="PTPX01000009">
    <property type="protein sequence ID" value="RAL19058.1"/>
    <property type="molecule type" value="Genomic_DNA"/>
</dbReference>
<protein>
    <recommendedName>
        <fullName evidence="3">UDP-N-acetylglucosamine-peptide N-acetylglucosaminyltransferase</fullName>
    </recommendedName>
</protein>
<evidence type="ECO:0008006" key="3">
    <source>
        <dbReference type="Google" id="ProtNLM"/>
    </source>
</evidence>
<gene>
    <name evidence="1" type="ORF">C5N92_04485</name>
</gene>
<dbReference type="Gene3D" id="1.25.40.10">
    <property type="entry name" value="Tetratricopeptide repeat domain"/>
    <property type="match status" value="1"/>
</dbReference>
<sequence>MTSLEQLIKEGKELFREERYDEAINKLSQALGNITNKDSHVPQQAIIHFGLGRCYLKKAIQTKQLDLFDKIYKHFTELKNLIAQLADGENKIHNQIIVHRWLGRCYLEQAKQTKQLNLFDKAYKYFVECQNLIEHLPEGENKVHEKTKARHWLGDFYFKKAIQTKDKKLLEKYFQNKNEGIIKQLPTQLPSGLKNSIASILAVLSISPVEFNKPLAHYTSPHVCEKLLNIRRNNSEQENGPSPMRMNSSTYMNDPFEGKCLAEFLGLQDIALENKTNFSENNAFFTCFSARVNDLNQFRLYGKVDNTEASGCCLVFNKYGNWIKEPDIGASYAKLNYTNDDELATTEWQPSSNNLPLYQIAYIFYRDDYVKKDEYDILDKKISENFGVRLKPISNHKQWEKVRKQKLREALTELKEFFEKNDAKKHKAALEYIRYLFKDYAFRDEEEFRLLKIEQLGSDNIQYCEVTNSTYVEYGDICTQVDEVILGTNYEYTEENLKAEVFYHLLRKEFPKIQVSHSSLPIASIQRKKS</sequence>
<organism evidence="1 2">
    <name type="scientific">Glaesserella australis</name>
    <dbReference type="NCBI Taxonomy" id="2094024"/>
    <lineage>
        <taxon>Bacteria</taxon>
        <taxon>Pseudomonadati</taxon>
        <taxon>Pseudomonadota</taxon>
        <taxon>Gammaproteobacteria</taxon>
        <taxon>Pasteurellales</taxon>
        <taxon>Pasteurellaceae</taxon>
        <taxon>Glaesserella</taxon>
    </lineage>
</organism>